<protein>
    <submittedName>
        <fullName evidence="2">Uncharacterized protein</fullName>
    </submittedName>
</protein>
<gene>
    <name evidence="2" type="ORF">G7K_4085-t1</name>
</gene>
<proteinExistence type="predicted"/>
<evidence type="ECO:0000313" key="3">
    <source>
        <dbReference type="Proteomes" id="UP000033140"/>
    </source>
</evidence>
<comment type="caution">
    <text evidence="2">The sequence shown here is derived from an EMBL/GenBank/DDBJ whole genome shotgun (WGS) entry which is preliminary data.</text>
</comment>
<reference evidence="2 3" key="3">
    <citation type="journal article" date="2015" name="Genome Announc.">
        <title>Draft Genome Sequence of the Archiascomycetous Yeast Saitoella complicata.</title>
        <authorList>
            <person name="Yamauchi K."/>
            <person name="Kondo S."/>
            <person name="Hamamoto M."/>
            <person name="Takahashi Y."/>
            <person name="Ogura Y."/>
            <person name="Hayashi T."/>
            <person name="Nishida H."/>
        </authorList>
    </citation>
    <scope>NUCLEOTIDE SEQUENCE [LARGE SCALE GENOMIC DNA]</scope>
    <source>
        <strain evidence="2 3">NRRL Y-17804</strain>
    </source>
</reference>
<feature type="compositionally biased region" description="Low complexity" evidence="1">
    <location>
        <begin position="352"/>
        <end position="367"/>
    </location>
</feature>
<reference evidence="2 3" key="1">
    <citation type="journal article" date="2011" name="J. Gen. Appl. Microbiol.">
        <title>Draft genome sequencing of the enigmatic yeast Saitoella complicata.</title>
        <authorList>
            <person name="Nishida H."/>
            <person name="Hamamoto M."/>
            <person name="Sugiyama J."/>
        </authorList>
    </citation>
    <scope>NUCLEOTIDE SEQUENCE [LARGE SCALE GENOMIC DNA]</scope>
    <source>
        <strain evidence="2 3">NRRL Y-17804</strain>
    </source>
</reference>
<dbReference type="EMBL" id="BACD03000027">
    <property type="protein sequence ID" value="GAO49949.1"/>
    <property type="molecule type" value="Genomic_DNA"/>
</dbReference>
<evidence type="ECO:0000256" key="1">
    <source>
        <dbReference type="SAM" id="MobiDB-lite"/>
    </source>
</evidence>
<sequence length="433" mass="49241">MSCRRDVPLSVIQREAVTALGVAANMSDNVHRLLDQAITGLALNHFHETAYDKENFERSRQAKAMFTLVISLCKQCRHFTVEQIEKLSPEPDFQHLINALTKLTGNVFHLHKLNDTLTLGTGEALSLKTYNLWDMVVTGIFEEHVRMAPLYRSLYDRSRASSLPLVQMVAAHISTTLSIFEDLESKIRPIPVASGIVTFRSAHEDWRLCVKRPYGKVTVHKSSTRNPTESLLLLPVPIHLNPTPPNSPTTSFHPPSTIKFGDCVQIKHPAEEDILLPSHDNYHTIFRIIHVDEPYRHCERPIVEGDRMFLKTRSGKYVRWKWFGSGLELSENLDDQAIWVVKADGMEHEKTSPGSSAGSSRRGSIFGRTKEEERERRRTMSPTMTGLQRVASSKSLLEKFPAFSRDRRGKGFGVFWHGMDGVISHFRYCLIKD</sequence>
<dbReference type="Proteomes" id="UP000033140">
    <property type="component" value="Unassembled WGS sequence"/>
</dbReference>
<name>A0A0E9NJC9_SAICN</name>
<keyword evidence="3" id="KW-1185">Reference proteome</keyword>
<feature type="region of interest" description="Disordered" evidence="1">
    <location>
        <begin position="348"/>
        <end position="382"/>
    </location>
</feature>
<reference evidence="2 3" key="2">
    <citation type="journal article" date="2014" name="J. Gen. Appl. Microbiol.">
        <title>The early diverging ascomycetous budding yeast Saitoella complicata has three histone deacetylases belonging to the Clr6, Hos2, and Rpd3 lineages.</title>
        <authorList>
            <person name="Nishida H."/>
            <person name="Matsumoto T."/>
            <person name="Kondo S."/>
            <person name="Hamamoto M."/>
            <person name="Yoshikawa H."/>
        </authorList>
    </citation>
    <scope>NUCLEOTIDE SEQUENCE [LARGE SCALE GENOMIC DNA]</scope>
    <source>
        <strain evidence="2 3">NRRL Y-17804</strain>
    </source>
</reference>
<organism evidence="2 3">
    <name type="scientific">Saitoella complicata (strain BCRC 22490 / CBS 7301 / JCM 7358 / NBRC 10748 / NRRL Y-17804)</name>
    <dbReference type="NCBI Taxonomy" id="698492"/>
    <lineage>
        <taxon>Eukaryota</taxon>
        <taxon>Fungi</taxon>
        <taxon>Dikarya</taxon>
        <taxon>Ascomycota</taxon>
        <taxon>Taphrinomycotina</taxon>
        <taxon>Taphrinomycotina incertae sedis</taxon>
        <taxon>Saitoella</taxon>
    </lineage>
</organism>
<accession>A0A0E9NJC9</accession>
<evidence type="ECO:0000313" key="2">
    <source>
        <dbReference type="EMBL" id="GAO49949.1"/>
    </source>
</evidence>
<dbReference type="AlphaFoldDB" id="A0A0E9NJC9"/>
<feature type="compositionally biased region" description="Basic and acidic residues" evidence="1">
    <location>
        <begin position="368"/>
        <end position="378"/>
    </location>
</feature>